<dbReference type="InterPro" id="IPR001753">
    <property type="entry name" value="Enoyl-CoA_hydra/iso"/>
</dbReference>
<dbReference type="InterPro" id="IPR014748">
    <property type="entry name" value="Enoyl-CoA_hydra_C"/>
</dbReference>
<dbReference type="STRING" id="134849.SAMN05443668_107400"/>
<dbReference type="CDD" id="cd06558">
    <property type="entry name" value="crotonase-like"/>
    <property type="match status" value="1"/>
</dbReference>
<dbReference type="PANTHER" id="PTHR43459">
    <property type="entry name" value="ENOYL-COA HYDRATASE"/>
    <property type="match status" value="1"/>
</dbReference>
<protein>
    <submittedName>
        <fullName evidence="2">2-(1,2-epoxy-1,2-dihydrophenyl)acetyl-CoA isomerase</fullName>
    </submittedName>
</protein>
<dbReference type="SUPFAM" id="SSF52096">
    <property type="entry name" value="ClpP/crotonase"/>
    <property type="match status" value="1"/>
</dbReference>
<keyword evidence="2" id="KW-0413">Isomerase</keyword>
<dbReference type="RefSeq" id="WP_073260175.1">
    <property type="nucleotide sequence ID" value="NZ_FRCS01000007.1"/>
</dbReference>
<dbReference type="Proteomes" id="UP000184440">
    <property type="component" value="Unassembled WGS sequence"/>
</dbReference>
<reference evidence="2 3" key="1">
    <citation type="submission" date="2016-11" db="EMBL/GenBank/DDBJ databases">
        <authorList>
            <person name="Jaros S."/>
            <person name="Januszkiewicz K."/>
            <person name="Wedrychowicz H."/>
        </authorList>
    </citation>
    <scope>NUCLEOTIDE SEQUENCE [LARGE SCALE GENOMIC DNA]</scope>
    <source>
        <strain evidence="2 3">DSM 46144</strain>
    </source>
</reference>
<dbReference type="InterPro" id="IPR029045">
    <property type="entry name" value="ClpP/crotonase-like_dom_sf"/>
</dbReference>
<accession>A0A1M7TYP3</accession>
<name>A0A1M7TYP3_9ACTN</name>
<dbReference type="Pfam" id="PF00378">
    <property type="entry name" value="ECH_1"/>
    <property type="match status" value="1"/>
</dbReference>
<dbReference type="AlphaFoldDB" id="A0A1M7TYP3"/>
<dbReference type="EMBL" id="FRCS01000007">
    <property type="protein sequence ID" value="SHN75861.1"/>
    <property type="molecule type" value="Genomic_DNA"/>
</dbReference>
<dbReference type="PANTHER" id="PTHR43459:SF1">
    <property type="entry name" value="EG:BACN32G11.4 PROTEIN"/>
    <property type="match status" value="1"/>
</dbReference>
<dbReference type="GO" id="GO:0016853">
    <property type="term" value="F:isomerase activity"/>
    <property type="evidence" value="ECO:0007669"/>
    <property type="project" value="UniProtKB-KW"/>
</dbReference>
<evidence type="ECO:0000313" key="2">
    <source>
        <dbReference type="EMBL" id="SHN75861.1"/>
    </source>
</evidence>
<dbReference type="Gene3D" id="1.10.12.10">
    <property type="entry name" value="Lyase 2-enoyl-coa Hydratase, Chain A, domain 2"/>
    <property type="match status" value="1"/>
</dbReference>
<organism evidence="2 3">
    <name type="scientific">Cryptosporangium aurantiacum</name>
    <dbReference type="NCBI Taxonomy" id="134849"/>
    <lineage>
        <taxon>Bacteria</taxon>
        <taxon>Bacillati</taxon>
        <taxon>Actinomycetota</taxon>
        <taxon>Actinomycetes</taxon>
        <taxon>Cryptosporangiales</taxon>
        <taxon>Cryptosporangiaceae</taxon>
        <taxon>Cryptosporangium</taxon>
    </lineage>
</organism>
<dbReference type="Gene3D" id="3.90.226.10">
    <property type="entry name" value="2-enoyl-CoA Hydratase, Chain A, domain 1"/>
    <property type="match status" value="1"/>
</dbReference>
<dbReference type="OrthoDB" id="8452484at2"/>
<sequence length="263" mass="27776">MSGLAVSRNGGVLRVDLDRPARKNALDSAAVGALIDVLRAAATDDDLRVVVLGSTGPDFCSGADWVSTNRGDRPRPRTGAVQRRTAVEAHRLVQLVTEVQLPVVCEVRGYAAGLGCQLALAADFTIATDDSCFWEPFVQRGFSADSGATWLLPRLAGVARAKEMLLLGRKVSGAEAADWGLVHRAVPAAELEPATASVVDQLAAGPTVAVGLTKRAIHRGLSLGLADAMEYEATALELSSRTADFKEGLAAFTQRRSPRFTGR</sequence>
<comment type="similarity">
    <text evidence="1">Belongs to the enoyl-CoA hydratase/isomerase family.</text>
</comment>
<evidence type="ECO:0000256" key="1">
    <source>
        <dbReference type="ARBA" id="ARBA00005254"/>
    </source>
</evidence>
<gene>
    <name evidence="2" type="ORF">SAMN05443668_107400</name>
</gene>
<evidence type="ECO:0000313" key="3">
    <source>
        <dbReference type="Proteomes" id="UP000184440"/>
    </source>
</evidence>
<keyword evidence="3" id="KW-1185">Reference proteome</keyword>
<proteinExistence type="inferred from homology"/>